<dbReference type="RefSeq" id="WP_115842365.1">
    <property type="nucleotide sequence ID" value="NZ_CP183976.1"/>
</dbReference>
<keyword evidence="1" id="KW-0812">Transmembrane</keyword>
<feature type="transmembrane region" description="Helical" evidence="1">
    <location>
        <begin position="175"/>
        <end position="193"/>
    </location>
</feature>
<sequence>METTVAASDPQFAHIRIVLGIVLGLALTTLLKGMAKFVQHPGRERIYGVHLGWALSMFILLVHFWWWEFGLVRVHPWSFTSYAFLVLYVVVLFLLCTLLFPDDLADYSGWRDYFQSRRSWFFGIMAALYVIDFVDTLIKGKPYYEHFGVEYPIRNAIMVVLSLVAMKVRSERFHRAFVIFAIVYELSWIYRLYDYLP</sequence>
<evidence type="ECO:0000313" key="2">
    <source>
        <dbReference type="EMBL" id="RDY66993.1"/>
    </source>
</evidence>
<keyword evidence="1" id="KW-0472">Membrane</keyword>
<feature type="transmembrane region" description="Helical" evidence="1">
    <location>
        <begin position="79"/>
        <end position="100"/>
    </location>
</feature>
<feature type="transmembrane region" description="Helical" evidence="1">
    <location>
        <begin position="120"/>
        <end position="139"/>
    </location>
</feature>
<comment type="caution">
    <text evidence="2">The sequence shown here is derived from an EMBL/GenBank/DDBJ whole genome shotgun (WGS) entry which is preliminary data.</text>
</comment>
<keyword evidence="3" id="KW-1185">Reference proteome</keyword>
<keyword evidence="1" id="KW-1133">Transmembrane helix</keyword>
<evidence type="ECO:0000313" key="3">
    <source>
        <dbReference type="Proteomes" id="UP000256829"/>
    </source>
</evidence>
<organism evidence="2 3">
    <name type="scientific">Lysobacter soli</name>
    <dbReference type="NCBI Taxonomy" id="453783"/>
    <lineage>
        <taxon>Bacteria</taxon>
        <taxon>Pseudomonadati</taxon>
        <taxon>Pseudomonadota</taxon>
        <taxon>Gammaproteobacteria</taxon>
        <taxon>Lysobacterales</taxon>
        <taxon>Lysobacteraceae</taxon>
        <taxon>Lysobacter</taxon>
    </lineage>
</organism>
<dbReference type="EMBL" id="QTJR01000006">
    <property type="protein sequence ID" value="RDY66993.1"/>
    <property type="molecule type" value="Genomic_DNA"/>
</dbReference>
<gene>
    <name evidence="2" type="ORF">DX912_09930</name>
</gene>
<evidence type="ECO:0000256" key="1">
    <source>
        <dbReference type="SAM" id="Phobius"/>
    </source>
</evidence>
<dbReference type="AlphaFoldDB" id="A0A3D8VCA5"/>
<dbReference type="Proteomes" id="UP000256829">
    <property type="component" value="Unassembled WGS sequence"/>
</dbReference>
<reference evidence="2 3" key="1">
    <citation type="submission" date="2018-08" db="EMBL/GenBank/DDBJ databases">
        <title>Lysobacter soli KCTC 22011, whole genome shotgun sequence.</title>
        <authorList>
            <person name="Zhang X."/>
            <person name="Feng G."/>
            <person name="Zhu H."/>
        </authorList>
    </citation>
    <scope>NUCLEOTIDE SEQUENCE [LARGE SCALE GENOMIC DNA]</scope>
    <source>
        <strain evidence="2 3">KCTC 22011</strain>
    </source>
</reference>
<accession>A0A3D8VCA5</accession>
<protein>
    <submittedName>
        <fullName evidence="2">Uncharacterized protein</fullName>
    </submittedName>
</protein>
<feature type="transmembrane region" description="Helical" evidence="1">
    <location>
        <begin position="12"/>
        <end position="34"/>
    </location>
</feature>
<name>A0A3D8VCA5_9GAMM</name>
<feature type="transmembrane region" description="Helical" evidence="1">
    <location>
        <begin position="46"/>
        <end position="67"/>
    </location>
</feature>
<proteinExistence type="predicted"/>